<dbReference type="PANTHER" id="PTHR48050">
    <property type="entry name" value="STEROL 3-BETA-GLUCOSYLTRANSFERASE"/>
    <property type="match status" value="1"/>
</dbReference>
<gene>
    <name evidence="2" type="ORF">CPOL0286_LOCUS8263</name>
</gene>
<organism evidence="2">
    <name type="scientific">Prymnesium polylepis</name>
    <dbReference type="NCBI Taxonomy" id="72548"/>
    <lineage>
        <taxon>Eukaryota</taxon>
        <taxon>Haptista</taxon>
        <taxon>Haptophyta</taxon>
        <taxon>Prymnesiophyceae</taxon>
        <taxon>Prymnesiales</taxon>
        <taxon>Prymnesiaceae</taxon>
        <taxon>Prymnesium</taxon>
    </lineage>
</organism>
<evidence type="ECO:0000256" key="1">
    <source>
        <dbReference type="ARBA" id="ARBA00022679"/>
    </source>
</evidence>
<reference evidence="2" key="1">
    <citation type="submission" date="2021-01" db="EMBL/GenBank/DDBJ databases">
        <authorList>
            <person name="Corre E."/>
            <person name="Pelletier E."/>
            <person name="Niang G."/>
            <person name="Scheremetjew M."/>
            <person name="Finn R."/>
            <person name="Kale V."/>
            <person name="Holt S."/>
            <person name="Cochrane G."/>
            <person name="Meng A."/>
            <person name="Brown T."/>
            <person name="Cohen L."/>
        </authorList>
    </citation>
    <scope>NUCLEOTIDE SEQUENCE</scope>
    <source>
        <strain evidence="2">UIO037</strain>
    </source>
</reference>
<proteinExistence type="predicted"/>
<dbReference type="GO" id="GO:0008194">
    <property type="term" value="F:UDP-glycosyltransferase activity"/>
    <property type="evidence" value="ECO:0007669"/>
    <property type="project" value="InterPro"/>
</dbReference>
<dbReference type="SUPFAM" id="SSF53756">
    <property type="entry name" value="UDP-Glycosyltransferase/glycogen phosphorylase"/>
    <property type="match status" value="1"/>
</dbReference>
<dbReference type="Gene3D" id="3.40.50.2000">
    <property type="entry name" value="Glycogen Phosphorylase B"/>
    <property type="match status" value="1"/>
</dbReference>
<protein>
    <submittedName>
        <fullName evidence="2">Uncharacterized protein</fullName>
    </submittedName>
</protein>
<accession>A0A7S4I4E5</accession>
<sequence length="139" mass="14554">MRSGVPTVVTPVMADQPGYAKMVHALGAGVGTAQLGKLTAKSLGAALQTCLTSEPIQAKARELSAGLRAEDGALTAVRHITTFLADEVRTGVWRDAFDAKIRRRKPPCGGWCPCACCSCLCTCCAVCCTPHPFGPPVPR</sequence>
<dbReference type="EMBL" id="HBKO01018142">
    <property type="protein sequence ID" value="CAE2218257.1"/>
    <property type="molecule type" value="Transcribed_RNA"/>
</dbReference>
<keyword evidence="1" id="KW-0808">Transferase</keyword>
<evidence type="ECO:0000313" key="2">
    <source>
        <dbReference type="EMBL" id="CAE2218257.1"/>
    </source>
</evidence>
<name>A0A7S4I4E5_9EUKA</name>
<dbReference type="InterPro" id="IPR002213">
    <property type="entry name" value="UDP_glucos_trans"/>
</dbReference>
<dbReference type="InterPro" id="IPR050426">
    <property type="entry name" value="Glycosyltransferase_28"/>
</dbReference>
<dbReference type="PANTHER" id="PTHR48050:SF13">
    <property type="entry name" value="STEROL 3-BETA-GLUCOSYLTRANSFERASE UGT80A2"/>
    <property type="match status" value="1"/>
</dbReference>
<dbReference type="AlphaFoldDB" id="A0A7S4I4E5"/>
<dbReference type="Pfam" id="PF00201">
    <property type="entry name" value="UDPGT"/>
    <property type="match status" value="1"/>
</dbReference>